<dbReference type="AlphaFoldDB" id="A0A1H5UCH1"/>
<dbReference type="Proteomes" id="UP000236726">
    <property type="component" value="Unassembled WGS sequence"/>
</dbReference>
<proteinExistence type="predicted"/>
<evidence type="ECO:0000256" key="1">
    <source>
        <dbReference type="SAM" id="SignalP"/>
    </source>
</evidence>
<feature type="chain" id="PRO_5009286058" evidence="1">
    <location>
        <begin position="28"/>
        <end position="124"/>
    </location>
</feature>
<keyword evidence="1" id="KW-0732">Signal</keyword>
<evidence type="ECO:0000313" key="3">
    <source>
        <dbReference type="Proteomes" id="UP000236726"/>
    </source>
</evidence>
<dbReference type="EMBL" id="FNUL01000007">
    <property type="protein sequence ID" value="SEF72684.1"/>
    <property type="molecule type" value="Genomic_DNA"/>
</dbReference>
<feature type="signal peptide" evidence="1">
    <location>
        <begin position="1"/>
        <end position="27"/>
    </location>
</feature>
<gene>
    <name evidence="2" type="ORF">SAMN05216537_1077</name>
</gene>
<protein>
    <submittedName>
        <fullName evidence="2">Uncharacterized protein</fullName>
    </submittedName>
</protein>
<organism evidence="2 3">
    <name type="scientific">Lachnospira multipara</name>
    <dbReference type="NCBI Taxonomy" id="28051"/>
    <lineage>
        <taxon>Bacteria</taxon>
        <taxon>Bacillati</taxon>
        <taxon>Bacillota</taxon>
        <taxon>Clostridia</taxon>
        <taxon>Lachnospirales</taxon>
        <taxon>Lachnospiraceae</taxon>
        <taxon>Lachnospira</taxon>
    </lineage>
</organism>
<accession>A0A1H5UCH1</accession>
<evidence type="ECO:0000313" key="2">
    <source>
        <dbReference type="EMBL" id="SEF72684.1"/>
    </source>
</evidence>
<reference evidence="2 3" key="1">
    <citation type="submission" date="2016-10" db="EMBL/GenBank/DDBJ databases">
        <authorList>
            <person name="de Groot N.N."/>
        </authorList>
    </citation>
    <scope>NUCLEOTIDE SEQUENCE [LARGE SCALE GENOMIC DNA]</scope>
    <source>
        <strain evidence="2 3">D15d</strain>
    </source>
</reference>
<name>A0A1H5UCH1_9FIRM</name>
<dbReference type="RefSeq" id="WP_103952697.1">
    <property type="nucleotide sequence ID" value="NZ_FNUL01000007.1"/>
</dbReference>
<keyword evidence="3" id="KW-1185">Reference proteome</keyword>
<sequence>MRGCKKKLFAGALSLVMALSLSVSVFAARETTVGYAGSTRVTCELGTSGSSVYASVSASDYVDAKMEGYALFSSGNKKYINTGFSNRTYGDTSVKEPGKRPLVAGCEFTISSEDGEYKHYNYIN</sequence>